<evidence type="ECO:0000256" key="1">
    <source>
        <dbReference type="SAM" id="Phobius"/>
    </source>
</evidence>
<organism evidence="2 3">
    <name type="scientific">Brevundimonas abyssalis TAR-001</name>
    <dbReference type="NCBI Taxonomy" id="1391729"/>
    <lineage>
        <taxon>Bacteria</taxon>
        <taxon>Pseudomonadati</taxon>
        <taxon>Pseudomonadota</taxon>
        <taxon>Alphaproteobacteria</taxon>
        <taxon>Caulobacterales</taxon>
        <taxon>Caulobacteraceae</taxon>
        <taxon>Brevundimonas</taxon>
    </lineage>
</organism>
<keyword evidence="1" id="KW-0812">Transmembrane</keyword>
<keyword evidence="1" id="KW-0472">Membrane</keyword>
<sequence length="100" mass="10531">MFMIAATVLFVWLLVRFSLALPITVDQQKFAIFDSWGVTKGRALGLFGMTVIVIVMAIVVSILTSIVILPLTLLAGGMADLSALEGADVGEIFSAMGPAS</sequence>
<comment type="caution">
    <text evidence="2">The sequence shown here is derived from an EMBL/GenBank/DDBJ whole genome shotgun (WGS) entry which is preliminary data.</text>
</comment>
<feature type="transmembrane region" description="Helical" evidence="1">
    <location>
        <begin position="44"/>
        <end position="69"/>
    </location>
</feature>
<dbReference type="EMBL" id="BATC01000076">
    <property type="protein sequence ID" value="GAD60458.1"/>
    <property type="molecule type" value="Genomic_DNA"/>
</dbReference>
<evidence type="ECO:0000313" key="2">
    <source>
        <dbReference type="EMBL" id="GAD60458.1"/>
    </source>
</evidence>
<reference evidence="3" key="1">
    <citation type="journal article" date="2013" name="Genome Announc.">
        <title>Draft Genome Sequence of the Dimorphic Prosthecate Bacterium Brevundimonas abyssalis TAR-001T.</title>
        <authorList>
            <person name="Tsubouchi T."/>
            <person name="Nishi S."/>
            <person name="Usui K."/>
            <person name="Shimane Y."/>
            <person name="Takaki Y."/>
            <person name="Maruyama T."/>
            <person name="Hatada Y."/>
        </authorList>
    </citation>
    <scope>NUCLEOTIDE SEQUENCE [LARGE SCALE GENOMIC DNA]</scope>
    <source>
        <strain evidence="3">TAR-001</strain>
    </source>
</reference>
<keyword evidence="3" id="KW-1185">Reference proteome</keyword>
<accession>A0A8E0TS93</accession>
<evidence type="ECO:0000313" key="3">
    <source>
        <dbReference type="Proteomes" id="UP000016569"/>
    </source>
</evidence>
<evidence type="ECO:0008006" key="4">
    <source>
        <dbReference type="Google" id="ProtNLM"/>
    </source>
</evidence>
<keyword evidence="1" id="KW-1133">Transmembrane helix</keyword>
<proteinExistence type="predicted"/>
<dbReference type="Proteomes" id="UP000016569">
    <property type="component" value="Unassembled WGS sequence"/>
</dbReference>
<protein>
    <recommendedName>
        <fullName evidence="4">Glycerophosphoryl diester phosphodiesterase membrane domain-containing protein</fullName>
    </recommendedName>
</protein>
<dbReference type="AlphaFoldDB" id="A0A8E0TS93"/>
<gene>
    <name evidence="2" type="ORF">MBEBAB_2708</name>
</gene>
<name>A0A8E0TS93_9CAUL</name>